<protein>
    <submittedName>
        <fullName evidence="1">Uncharacterized protein</fullName>
    </submittedName>
</protein>
<dbReference type="PANTHER" id="PTHR31025">
    <property type="entry name" value="SI:CH211-196P9.1-RELATED"/>
    <property type="match status" value="1"/>
</dbReference>
<dbReference type="Proteomes" id="UP000018467">
    <property type="component" value="Unassembled WGS sequence"/>
</dbReference>
<accession>A0A3B1JDG6</accession>
<dbReference type="GeneTree" id="ENSGT01120000272266"/>
<evidence type="ECO:0000313" key="2">
    <source>
        <dbReference type="Proteomes" id="UP000018467"/>
    </source>
</evidence>
<dbReference type="Ensembl" id="ENSAMXT00000035950.1">
    <property type="protein sequence ID" value="ENSAMXP00000039324.1"/>
    <property type="gene ID" value="ENSAMXG00000035448.1"/>
</dbReference>
<reference evidence="1" key="3">
    <citation type="submission" date="2025-08" db="UniProtKB">
        <authorList>
            <consortium name="Ensembl"/>
        </authorList>
    </citation>
    <scope>IDENTIFICATION</scope>
</reference>
<reference evidence="2" key="1">
    <citation type="submission" date="2013-03" db="EMBL/GenBank/DDBJ databases">
        <authorList>
            <person name="Jeffery W."/>
            <person name="Warren W."/>
            <person name="Wilson R.K."/>
        </authorList>
    </citation>
    <scope>NUCLEOTIDE SEQUENCE</scope>
    <source>
        <strain evidence="2">female</strain>
    </source>
</reference>
<dbReference type="Bgee" id="ENSAMXG00000035448">
    <property type="expression patterns" value="Expressed in testis and 2 other cell types or tissues"/>
</dbReference>
<dbReference type="AlphaFoldDB" id="A0A3B1JDG6"/>
<organism evidence="1 2">
    <name type="scientific">Astyanax mexicanus</name>
    <name type="common">Blind cave fish</name>
    <name type="synonym">Astyanax fasciatus mexicanus</name>
    <dbReference type="NCBI Taxonomy" id="7994"/>
    <lineage>
        <taxon>Eukaryota</taxon>
        <taxon>Metazoa</taxon>
        <taxon>Chordata</taxon>
        <taxon>Craniata</taxon>
        <taxon>Vertebrata</taxon>
        <taxon>Euteleostomi</taxon>
        <taxon>Actinopterygii</taxon>
        <taxon>Neopterygii</taxon>
        <taxon>Teleostei</taxon>
        <taxon>Ostariophysi</taxon>
        <taxon>Characiformes</taxon>
        <taxon>Characoidei</taxon>
        <taxon>Acestrorhamphidae</taxon>
        <taxon>Acestrorhamphinae</taxon>
        <taxon>Astyanax</taxon>
    </lineage>
</organism>
<keyword evidence="2" id="KW-1185">Reference proteome</keyword>
<evidence type="ECO:0000313" key="1">
    <source>
        <dbReference type="Ensembl" id="ENSAMXP00000039324.1"/>
    </source>
</evidence>
<sequence>MQLLFQIVRDALCSKASGKEILEEYKKTSTISDVTRRKMVNILVADMVEYHGRVPPVNVRNLYALGITTLFPKLSDPDSKNGYIDQDFSMIFGEEVSGKFLSKWPTFFKPRVIADCCKNLTPSPVVDELLLSAQQESDDGGKC</sequence>
<reference evidence="1" key="4">
    <citation type="submission" date="2025-09" db="UniProtKB">
        <authorList>
            <consortium name="Ensembl"/>
        </authorList>
    </citation>
    <scope>IDENTIFICATION</scope>
</reference>
<dbReference type="PANTHER" id="PTHR31025:SF29">
    <property type="entry name" value="SI:CH211-196P9.1"/>
    <property type="match status" value="1"/>
</dbReference>
<reference evidence="2" key="2">
    <citation type="journal article" date="2014" name="Nat. Commun.">
        <title>The cavefish genome reveals candidate genes for eye loss.</title>
        <authorList>
            <person name="McGaugh S.E."/>
            <person name="Gross J.B."/>
            <person name="Aken B."/>
            <person name="Blin M."/>
            <person name="Borowsky R."/>
            <person name="Chalopin D."/>
            <person name="Hinaux H."/>
            <person name="Jeffery W.R."/>
            <person name="Keene A."/>
            <person name="Ma L."/>
            <person name="Minx P."/>
            <person name="Murphy D."/>
            <person name="O'Quin K.E."/>
            <person name="Retaux S."/>
            <person name="Rohner N."/>
            <person name="Searle S.M."/>
            <person name="Stahl B.A."/>
            <person name="Tabin C."/>
            <person name="Volff J.N."/>
            <person name="Yoshizawa M."/>
            <person name="Warren W.C."/>
        </authorList>
    </citation>
    <scope>NUCLEOTIDE SEQUENCE [LARGE SCALE GENOMIC DNA]</scope>
    <source>
        <strain evidence="2">female</strain>
    </source>
</reference>
<dbReference type="InParanoid" id="A0A3B1JDG6"/>
<name>A0A3B1JDG6_ASTMX</name>
<proteinExistence type="predicted"/>